<evidence type="ECO:0000313" key="1">
    <source>
        <dbReference type="EMBL" id="KAJ0049646.1"/>
    </source>
</evidence>
<proteinExistence type="predicted"/>
<reference evidence="2" key="1">
    <citation type="journal article" date="2023" name="G3 (Bethesda)">
        <title>Genome assembly and association tests identify interacting loci associated with vigor, precocity, and sex in interspecific pistachio rootstocks.</title>
        <authorList>
            <person name="Palmer W."/>
            <person name="Jacygrad E."/>
            <person name="Sagayaradj S."/>
            <person name="Cavanaugh K."/>
            <person name="Han R."/>
            <person name="Bertier L."/>
            <person name="Beede B."/>
            <person name="Kafkas S."/>
            <person name="Golino D."/>
            <person name="Preece J."/>
            <person name="Michelmore R."/>
        </authorList>
    </citation>
    <scope>NUCLEOTIDE SEQUENCE [LARGE SCALE GENOMIC DNA]</scope>
</reference>
<accession>A0ACC0ZGQ0</accession>
<evidence type="ECO:0000313" key="2">
    <source>
        <dbReference type="Proteomes" id="UP001163603"/>
    </source>
</evidence>
<dbReference type="EMBL" id="CM047737">
    <property type="protein sequence ID" value="KAJ0049646.1"/>
    <property type="molecule type" value="Genomic_DNA"/>
</dbReference>
<organism evidence="1 2">
    <name type="scientific">Pistacia integerrima</name>
    <dbReference type="NCBI Taxonomy" id="434235"/>
    <lineage>
        <taxon>Eukaryota</taxon>
        <taxon>Viridiplantae</taxon>
        <taxon>Streptophyta</taxon>
        <taxon>Embryophyta</taxon>
        <taxon>Tracheophyta</taxon>
        <taxon>Spermatophyta</taxon>
        <taxon>Magnoliopsida</taxon>
        <taxon>eudicotyledons</taxon>
        <taxon>Gunneridae</taxon>
        <taxon>Pentapetalae</taxon>
        <taxon>rosids</taxon>
        <taxon>malvids</taxon>
        <taxon>Sapindales</taxon>
        <taxon>Anacardiaceae</taxon>
        <taxon>Pistacia</taxon>
    </lineage>
</organism>
<dbReference type="Proteomes" id="UP001163603">
    <property type="component" value="Chromosome 2"/>
</dbReference>
<comment type="caution">
    <text evidence="1">The sequence shown here is derived from an EMBL/GenBank/DDBJ whole genome shotgun (WGS) entry which is preliminary data.</text>
</comment>
<gene>
    <name evidence="1" type="ORF">Pint_15077</name>
</gene>
<name>A0ACC0ZGQ0_9ROSI</name>
<keyword evidence="2" id="KW-1185">Reference proteome</keyword>
<protein>
    <submittedName>
        <fullName evidence="1">Uncharacterized protein</fullName>
    </submittedName>
</protein>
<sequence>MIKFCGRVCCLSPINSCSSSKVVASPPMEKMLLKTLQAIFLFSLLYFAIPSFSYPLSTRGRWIIDEETGQRVKLSCVNWASHLEPMIAEGLDKQPLSKIVAQIVQNKFNCVRLTWPTFMFTREIFGSRTVTYSFDSLDLNEAKAGFAKNNPALLNMTVIQVYDAVVDELGAQGVMVLLDNHVSQPKWCCNNDDGNGFFGDTHFNPDEWVKGLVTVATHFKHKKQVVSISTRNEPHGARENENDWLKYIGIGARMIHRANPHVLVPVSGIKYSRDFSFLKEKPFLSNNLDNKLVYEAHWYKFSEEHSDIWDVQPLNRVCAESSLYMMDHSAFLTDGDNPVPLFLGEFGLNQQDLTDSERRYMSCIKAFIAERDFDWGLWALQGGYYLREGKTGTEETFGVLNGNWDQLRNPKFIESLHFLQGKIQDPFSNQSTSYVMYHPLSGNPVHVNGKNELYVTNSSVWSRWSHDGNGTPIRLMDSAQCLKVVGDGLEPILSTDCSTQQSAWSEVSHSKLQLAAKDVNGDLLCLDKKSPDSSQILTTKCICIEDDDSSCLDDPQSQWFKLIRTNIK</sequence>